<dbReference type="Proteomes" id="UP000243542">
    <property type="component" value="Unassembled WGS sequence"/>
</dbReference>
<name>A0A2A9FZQ3_9PSEU</name>
<comment type="caution">
    <text evidence="2">The sequence shown here is derived from an EMBL/GenBank/DDBJ whole genome shotgun (WGS) entry which is preliminary data.</text>
</comment>
<keyword evidence="3" id="KW-1185">Reference proteome</keyword>
<proteinExistence type="predicted"/>
<protein>
    <submittedName>
        <fullName evidence="2">Helix-turn-helix protein</fullName>
    </submittedName>
</protein>
<dbReference type="InterPro" id="IPR041657">
    <property type="entry name" value="HTH_17"/>
</dbReference>
<sequence>MENSNGDAPVIEQQLYSVDEAKVILRISRSKIYQQMSAPQPDGQPRLRSVKVGRTRRISVAAIQDYITLLEQEAEALFGEAA</sequence>
<feature type="domain" description="Helix-turn-helix" evidence="1">
    <location>
        <begin position="15"/>
        <end position="67"/>
    </location>
</feature>
<accession>A0A2A9FZQ3</accession>
<dbReference type="AlphaFoldDB" id="A0A2A9FZQ3"/>
<evidence type="ECO:0000259" key="1">
    <source>
        <dbReference type="Pfam" id="PF12728"/>
    </source>
</evidence>
<gene>
    <name evidence="2" type="ORF">ATK36_0493</name>
</gene>
<evidence type="ECO:0000313" key="2">
    <source>
        <dbReference type="EMBL" id="PFG56957.1"/>
    </source>
</evidence>
<dbReference type="EMBL" id="PDJK01000001">
    <property type="protein sequence ID" value="PFG56957.1"/>
    <property type="molecule type" value="Genomic_DNA"/>
</dbReference>
<organism evidence="2 3">
    <name type="scientific">Amycolatopsis sulphurea</name>
    <dbReference type="NCBI Taxonomy" id="76022"/>
    <lineage>
        <taxon>Bacteria</taxon>
        <taxon>Bacillati</taxon>
        <taxon>Actinomycetota</taxon>
        <taxon>Actinomycetes</taxon>
        <taxon>Pseudonocardiales</taxon>
        <taxon>Pseudonocardiaceae</taxon>
        <taxon>Amycolatopsis</taxon>
    </lineage>
</organism>
<reference evidence="2 3" key="1">
    <citation type="submission" date="2017-10" db="EMBL/GenBank/DDBJ databases">
        <title>Sequencing the genomes of 1000 actinobacteria strains.</title>
        <authorList>
            <person name="Klenk H.-P."/>
        </authorList>
    </citation>
    <scope>NUCLEOTIDE SEQUENCE [LARGE SCALE GENOMIC DNA]</scope>
    <source>
        <strain evidence="2 3">DSM 46092</strain>
    </source>
</reference>
<evidence type="ECO:0000313" key="3">
    <source>
        <dbReference type="Proteomes" id="UP000243542"/>
    </source>
</evidence>
<dbReference type="Pfam" id="PF12728">
    <property type="entry name" value="HTH_17"/>
    <property type="match status" value="1"/>
</dbReference>